<proteinExistence type="predicted"/>
<dbReference type="Gene3D" id="1.25.40.20">
    <property type="entry name" value="Ankyrin repeat-containing domain"/>
    <property type="match status" value="1"/>
</dbReference>
<accession>E4XAQ9</accession>
<feature type="region of interest" description="Disordered" evidence="2">
    <location>
        <begin position="565"/>
        <end position="601"/>
    </location>
</feature>
<dbReference type="InParanoid" id="E4XAQ9"/>
<dbReference type="InterPro" id="IPR036770">
    <property type="entry name" value="Ankyrin_rpt-contain_sf"/>
</dbReference>
<gene>
    <name evidence="3" type="ORF">GSOID_T00005132001</name>
</gene>
<name>E4XAQ9_OIKDI</name>
<organism evidence="3">
    <name type="scientific">Oikopleura dioica</name>
    <name type="common">Tunicate</name>
    <dbReference type="NCBI Taxonomy" id="34765"/>
    <lineage>
        <taxon>Eukaryota</taxon>
        <taxon>Metazoa</taxon>
        <taxon>Chordata</taxon>
        <taxon>Tunicata</taxon>
        <taxon>Appendicularia</taxon>
        <taxon>Copelata</taxon>
        <taxon>Oikopleuridae</taxon>
        <taxon>Oikopleura</taxon>
    </lineage>
</organism>
<protein>
    <submittedName>
        <fullName evidence="3">Uncharacterized protein</fullName>
    </submittedName>
</protein>
<evidence type="ECO:0000313" key="4">
    <source>
        <dbReference type="Proteomes" id="UP000001307"/>
    </source>
</evidence>
<feature type="compositionally biased region" description="Basic and acidic residues" evidence="2">
    <location>
        <begin position="630"/>
        <end position="665"/>
    </location>
</feature>
<dbReference type="EMBL" id="FN653032">
    <property type="protein sequence ID" value="CBY08556.1"/>
    <property type="molecule type" value="Genomic_DNA"/>
</dbReference>
<evidence type="ECO:0000313" key="3">
    <source>
        <dbReference type="EMBL" id="CBY08556.1"/>
    </source>
</evidence>
<feature type="region of interest" description="Disordered" evidence="2">
    <location>
        <begin position="718"/>
        <end position="750"/>
    </location>
</feature>
<feature type="compositionally biased region" description="Acidic residues" evidence="2">
    <location>
        <begin position="739"/>
        <end position="750"/>
    </location>
</feature>
<evidence type="ECO:0000256" key="1">
    <source>
        <dbReference type="SAM" id="Coils"/>
    </source>
</evidence>
<dbReference type="SUPFAM" id="SSF48403">
    <property type="entry name" value="Ankyrin repeat"/>
    <property type="match status" value="1"/>
</dbReference>
<feature type="coiled-coil region" evidence="1">
    <location>
        <begin position="874"/>
        <end position="908"/>
    </location>
</feature>
<evidence type="ECO:0000256" key="2">
    <source>
        <dbReference type="SAM" id="MobiDB-lite"/>
    </source>
</evidence>
<dbReference type="AlphaFoldDB" id="E4XAQ9"/>
<sequence length="916" mass="103339">MMDIKNDNSIALYEHLSNGLDVNTILPAVPRKGGNKDFKPLTLLECSVFYGSFNCVLMLTRDPKLDLHLKANRDYPSPTARAFISFENGSFAIGKMLYEKDQNVEGRLNESLLSYIFNVLTFDFKQKKVSGKILEGVSYLLGKGCRLPREEIWKIYEKLDVLLSKTDCIDGLIAILDAHRGLINEQLKNKDVCSTTELLEAYKHNPYTQQQKHNAFRIISAILVADRRHSYDNFFAVASHNLVEFLPPLKDVLLSDDCPLNAESLTGIFRSLVKDFRNPGSYPKVTSEKRKFAEALLDSGKLNLSLATRADNLHIFILNYAMRMREGDFDEFFEKIVQRGLKDDANFVNTPVRDENWLSSNFKIMGKHYSLSDIEAERLEYLIKNGYDLDRHKNPFTFDLPVHFLGAHGSTNTFDLLGEERLKTKNKKGWTAAHFACDMCLTRSAAHLFRAFPSLMDIENADGKKPMDLVKAPHNVVIIKKMISDGVPETHEKFDQLVNLIIKSTYEETPATKNVTNAVEDFLNKTKEETTQAALPRSSISFAPTFPALDKAEIAVLVKKAADEKGDSAEISTAEKTEELAEKEQKKDSEPEEPVDEASLRKTAEDLCSQIIKDVVDDIFASETQDLREKEAVELEEQPEKETLADPVVEEKHEESSASDKKDITVRQSTRSPDIKELYSFDNSEEAALSQEVEKIFSEKSEMLVDKIKTPIYRRKPKVPRIDSGCESPRIPSAVISDCESEEEAALTDEETVEGLFNDATIVDQKIELGKKDEEEEKEVPVELSAVAEPTNGQVDVLNPPAKKNNPKEQDSEKLAEVTRVVENMQSCESSAYASSIAGSFRSSSHSIAATTSTISAQASQTPSYMERIYKMEIKNLKSDRLELAQENDELRTELEKSRLELEKYINHFGRLPETL</sequence>
<keyword evidence="4" id="KW-1185">Reference proteome</keyword>
<reference evidence="3" key="1">
    <citation type="journal article" date="2010" name="Science">
        <title>Plasticity of animal genome architecture unmasked by rapid evolution of a pelagic tunicate.</title>
        <authorList>
            <person name="Denoeud F."/>
            <person name="Henriet S."/>
            <person name="Mungpakdee S."/>
            <person name="Aury J.M."/>
            <person name="Da Silva C."/>
            <person name="Brinkmann H."/>
            <person name="Mikhaleva J."/>
            <person name="Olsen L.C."/>
            <person name="Jubin C."/>
            <person name="Canestro C."/>
            <person name="Bouquet J.M."/>
            <person name="Danks G."/>
            <person name="Poulain J."/>
            <person name="Campsteijn C."/>
            <person name="Adamski M."/>
            <person name="Cross I."/>
            <person name="Yadetie F."/>
            <person name="Muffato M."/>
            <person name="Louis A."/>
            <person name="Butcher S."/>
            <person name="Tsagkogeorga G."/>
            <person name="Konrad A."/>
            <person name="Singh S."/>
            <person name="Jensen M.F."/>
            <person name="Cong E.H."/>
            <person name="Eikeseth-Otteraa H."/>
            <person name="Noel B."/>
            <person name="Anthouard V."/>
            <person name="Porcel B.M."/>
            <person name="Kachouri-Lafond R."/>
            <person name="Nishino A."/>
            <person name="Ugolini M."/>
            <person name="Chourrout P."/>
            <person name="Nishida H."/>
            <person name="Aasland R."/>
            <person name="Huzurbazar S."/>
            <person name="Westhof E."/>
            <person name="Delsuc F."/>
            <person name="Lehrach H."/>
            <person name="Reinhardt R."/>
            <person name="Weissenbach J."/>
            <person name="Roy S.W."/>
            <person name="Artiguenave F."/>
            <person name="Postlethwait J.H."/>
            <person name="Manak J.R."/>
            <person name="Thompson E.M."/>
            <person name="Jaillon O."/>
            <person name="Du Pasquier L."/>
            <person name="Boudinot P."/>
            <person name="Liberles D.A."/>
            <person name="Volff J.N."/>
            <person name="Philippe H."/>
            <person name="Lenhard B."/>
            <person name="Roest Crollius H."/>
            <person name="Wincker P."/>
            <person name="Chourrout D."/>
        </authorList>
    </citation>
    <scope>NUCLEOTIDE SEQUENCE [LARGE SCALE GENOMIC DNA]</scope>
</reference>
<keyword evidence="1" id="KW-0175">Coiled coil</keyword>
<feature type="region of interest" description="Disordered" evidence="2">
    <location>
        <begin position="769"/>
        <end position="814"/>
    </location>
</feature>
<feature type="region of interest" description="Disordered" evidence="2">
    <location>
        <begin position="630"/>
        <end position="678"/>
    </location>
</feature>
<feature type="compositionally biased region" description="Basic and acidic residues" evidence="2">
    <location>
        <begin position="565"/>
        <end position="589"/>
    </location>
</feature>
<dbReference type="Proteomes" id="UP000001307">
    <property type="component" value="Unassembled WGS sequence"/>
</dbReference>